<dbReference type="AlphaFoldDB" id="A0A9P6HID6"/>
<organism evidence="2 3">
    <name type="scientific">Thelephora terrestris</name>
    <dbReference type="NCBI Taxonomy" id="56493"/>
    <lineage>
        <taxon>Eukaryota</taxon>
        <taxon>Fungi</taxon>
        <taxon>Dikarya</taxon>
        <taxon>Basidiomycota</taxon>
        <taxon>Agaricomycotina</taxon>
        <taxon>Agaricomycetes</taxon>
        <taxon>Thelephorales</taxon>
        <taxon>Thelephoraceae</taxon>
        <taxon>Thelephora</taxon>
    </lineage>
</organism>
<gene>
    <name evidence="2" type="ORF">BJ322DRAFT_1107581</name>
</gene>
<name>A0A9P6HID6_9AGAM</name>
<protein>
    <recommendedName>
        <fullName evidence="1">HNH nuclease domain-containing protein</fullName>
    </recommendedName>
</protein>
<keyword evidence="3" id="KW-1185">Reference proteome</keyword>
<reference evidence="2" key="2">
    <citation type="submission" date="2020-11" db="EMBL/GenBank/DDBJ databases">
        <authorList>
            <consortium name="DOE Joint Genome Institute"/>
            <person name="Kuo A."/>
            <person name="Miyauchi S."/>
            <person name="Kiss E."/>
            <person name="Drula E."/>
            <person name="Kohler A."/>
            <person name="Sanchez-Garcia M."/>
            <person name="Andreopoulos B."/>
            <person name="Barry K.W."/>
            <person name="Bonito G."/>
            <person name="Buee M."/>
            <person name="Carver A."/>
            <person name="Chen C."/>
            <person name="Cichocki N."/>
            <person name="Clum A."/>
            <person name="Culley D."/>
            <person name="Crous P.W."/>
            <person name="Fauchery L."/>
            <person name="Girlanda M."/>
            <person name="Hayes R."/>
            <person name="Keri Z."/>
            <person name="Labutti K."/>
            <person name="Lipzen A."/>
            <person name="Lombard V."/>
            <person name="Magnuson J."/>
            <person name="Maillard F."/>
            <person name="Morin E."/>
            <person name="Murat C."/>
            <person name="Nolan M."/>
            <person name="Ohm R."/>
            <person name="Pangilinan J."/>
            <person name="Pereira M."/>
            <person name="Perotto S."/>
            <person name="Peter M."/>
            <person name="Riley R."/>
            <person name="Sitrit Y."/>
            <person name="Stielow B."/>
            <person name="Szollosi G."/>
            <person name="Zifcakova L."/>
            <person name="Stursova M."/>
            <person name="Spatafora J.W."/>
            <person name="Tedersoo L."/>
            <person name="Vaario L.-M."/>
            <person name="Yamada A."/>
            <person name="Yan M."/>
            <person name="Wang P."/>
            <person name="Xu J."/>
            <person name="Bruns T."/>
            <person name="Baldrian P."/>
            <person name="Vilgalys R."/>
            <person name="Henrissat B."/>
            <person name="Grigoriev I.V."/>
            <person name="Hibbett D."/>
            <person name="Nagy L.G."/>
            <person name="Martin F.M."/>
        </authorList>
    </citation>
    <scope>NUCLEOTIDE SEQUENCE</scope>
    <source>
        <strain evidence="2">UH-Tt-Lm1</strain>
    </source>
</reference>
<dbReference type="EMBL" id="WIUZ02000005">
    <property type="protein sequence ID" value="KAF9787523.1"/>
    <property type="molecule type" value="Genomic_DNA"/>
</dbReference>
<sequence>MERTASEESVLNILWDYKSQDLEDTASTNSMVRKAKTAIDTYAKDALLHKEIRVATLLHSLIDFAVDERGKHYVAYAILAYEDAEDPTAFLAQLAEAWLSYLLFPVKAKGTTKHGIPSTRQTPQIEEIAQLIQSASRGDQKAFRQLLRLRQGDKCPITERYGLDAKWDIVRSQQGLQGATIACHILPFSLNDFQESSKSYKGAVVTWTMIAAWCSLDVEKLAGSKINGPSNGLLLRADVDPMFSKFNLWFEKTNRPNTYTVKAGRIFTEYADKVVTFTNEHSEAIDLPDPQILELHAAFSRVFHMSGAGEYFEAYWRDMDEIRVLAPDGSTNFDFMLVEARSAAQVAVN</sequence>
<dbReference type="InterPro" id="IPR003615">
    <property type="entry name" value="HNH_nuc"/>
</dbReference>
<dbReference type="Proteomes" id="UP000736335">
    <property type="component" value="Unassembled WGS sequence"/>
</dbReference>
<evidence type="ECO:0000313" key="3">
    <source>
        <dbReference type="Proteomes" id="UP000736335"/>
    </source>
</evidence>
<feature type="domain" description="HNH nuclease" evidence="1">
    <location>
        <begin position="166"/>
        <end position="250"/>
    </location>
</feature>
<dbReference type="OrthoDB" id="3163863at2759"/>
<reference evidence="2" key="1">
    <citation type="journal article" date="2020" name="Nat. Commun.">
        <title>Large-scale genome sequencing of mycorrhizal fungi provides insights into the early evolution of symbiotic traits.</title>
        <authorList>
            <person name="Miyauchi S."/>
            <person name="Kiss E."/>
            <person name="Kuo A."/>
            <person name="Drula E."/>
            <person name="Kohler A."/>
            <person name="Sanchez-Garcia M."/>
            <person name="Morin E."/>
            <person name="Andreopoulos B."/>
            <person name="Barry K.W."/>
            <person name="Bonito G."/>
            <person name="Buee M."/>
            <person name="Carver A."/>
            <person name="Chen C."/>
            <person name="Cichocki N."/>
            <person name="Clum A."/>
            <person name="Culley D."/>
            <person name="Crous P.W."/>
            <person name="Fauchery L."/>
            <person name="Girlanda M."/>
            <person name="Hayes R.D."/>
            <person name="Keri Z."/>
            <person name="LaButti K."/>
            <person name="Lipzen A."/>
            <person name="Lombard V."/>
            <person name="Magnuson J."/>
            <person name="Maillard F."/>
            <person name="Murat C."/>
            <person name="Nolan M."/>
            <person name="Ohm R.A."/>
            <person name="Pangilinan J."/>
            <person name="Pereira M.F."/>
            <person name="Perotto S."/>
            <person name="Peter M."/>
            <person name="Pfister S."/>
            <person name="Riley R."/>
            <person name="Sitrit Y."/>
            <person name="Stielow J.B."/>
            <person name="Szollosi G."/>
            <person name="Zifcakova L."/>
            <person name="Stursova M."/>
            <person name="Spatafora J.W."/>
            <person name="Tedersoo L."/>
            <person name="Vaario L.M."/>
            <person name="Yamada A."/>
            <person name="Yan M."/>
            <person name="Wang P."/>
            <person name="Xu J."/>
            <person name="Bruns T."/>
            <person name="Baldrian P."/>
            <person name="Vilgalys R."/>
            <person name="Dunand C."/>
            <person name="Henrissat B."/>
            <person name="Grigoriev I.V."/>
            <person name="Hibbett D."/>
            <person name="Nagy L.G."/>
            <person name="Martin F.M."/>
        </authorList>
    </citation>
    <scope>NUCLEOTIDE SEQUENCE</scope>
    <source>
        <strain evidence="2">UH-Tt-Lm1</strain>
    </source>
</reference>
<dbReference type="Pfam" id="PF13391">
    <property type="entry name" value="HNH_2"/>
    <property type="match status" value="1"/>
</dbReference>
<evidence type="ECO:0000313" key="2">
    <source>
        <dbReference type="EMBL" id="KAF9787523.1"/>
    </source>
</evidence>
<comment type="caution">
    <text evidence="2">The sequence shown here is derived from an EMBL/GenBank/DDBJ whole genome shotgun (WGS) entry which is preliminary data.</text>
</comment>
<accession>A0A9P6HID6</accession>
<proteinExistence type="predicted"/>
<evidence type="ECO:0000259" key="1">
    <source>
        <dbReference type="Pfam" id="PF13391"/>
    </source>
</evidence>